<evidence type="ECO:0008006" key="3">
    <source>
        <dbReference type="Google" id="ProtNLM"/>
    </source>
</evidence>
<name>A0A0F9VLT5_9ZZZZ</name>
<feature type="region of interest" description="Disordered" evidence="1">
    <location>
        <begin position="173"/>
        <end position="193"/>
    </location>
</feature>
<proteinExistence type="predicted"/>
<protein>
    <recommendedName>
        <fullName evidence="3">Spondin domain-containing protein</fullName>
    </recommendedName>
</protein>
<sequence>MTLLLYPFRYFEVKEIKHFTIMKNKNLLLTLSGLFLVLASSCSDDDSTIMNEEMMPMEEPVSANFTVTIENVTTPKPIFQTGVFSIPVGGTDPAPIFPEDAYEFMVNAGPVVLPGDGGTRLSFVAMFVQSNDLFFAPNEEGIALYDENGTAIGSNGTPTDVTNQVFIWDSGTEVNEETGGPNQKPQQSATAEDQGIDENGVVTQIMNNIDSFGNTIPNTNEVIKVTVENVGDAMFKVRIENVSNSTTIATPGQGAGSMAPVPVSPGVYSVHTGTAPFFVAGEVASGAGSIASAEGVENIAEDGFPEALFIDGDAATGLIVPLSPGAWATHKTGTQPIYQLNEPDFGEGVEGIAEDGDPSTLAATLTSKAGVSDSGSFDTGVGSANPGAIGPGGSFQFSFTAIEDENLSLATMFVQSNDWFYAFNPSGLPLFNNGVALSGDLTESIFLYDAGTELDEYAGAGLFQVIRQPSSNSGTVDANTNVRLISPSGNIPANSNVIKVSITASAN</sequence>
<feature type="compositionally biased region" description="Polar residues" evidence="1">
    <location>
        <begin position="180"/>
        <end position="191"/>
    </location>
</feature>
<dbReference type="Gene3D" id="2.60.40.2130">
    <property type="entry name" value="F-spondin domain"/>
    <property type="match status" value="2"/>
</dbReference>
<dbReference type="NCBIfam" id="NF038123">
    <property type="entry name" value="NF038123_dom"/>
    <property type="match status" value="2"/>
</dbReference>
<gene>
    <name evidence="2" type="ORF">LCGC14_0122140</name>
</gene>
<evidence type="ECO:0000256" key="1">
    <source>
        <dbReference type="SAM" id="MobiDB-lite"/>
    </source>
</evidence>
<organism evidence="2">
    <name type="scientific">marine sediment metagenome</name>
    <dbReference type="NCBI Taxonomy" id="412755"/>
    <lineage>
        <taxon>unclassified sequences</taxon>
        <taxon>metagenomes</taxon>
        <taxon>ecological metagenomes</taxon>
    </lineage>
</organism>
<reference evidence="2" key="1">
    <citation type="journal article" date="2015" name="Nature">
        <title>Complex archaea that bridge the gap between prokaryotes and eukaryotes.</title>
        <authorList>
            <person name="Spang A."/>
            <person name="Saw J.H."/>
            <person name="Jorgensen S.L."/>
            <person name="Zaremba-Niedzwiedzka K."/>
            <person name="Martijn J."/>
            <person name="Lind A.E."/>
            <person name="van Eijk R."/>
            <person name="Schleper C."/>
            <person name="Guy L."/>
            <person name="Ettema T.J."/>
        </authorList>
    </citation>
    <scope>NUCLEOTIDE SEQUENCE</scope>
</reference>
<dbReference type="InterPro" id="IPR038678">
    <property type="entry name" value="Spondin_N_sf"/>
</dbReference>
<dbReference type="EMBL" id="LAZR01000038">
    <property type="protein sequence ID" value="KKO00808.1"/>
    <property type="molecule type" value="Genomic_DNA"/>
</dbReference>
<comment type="caution">
    <text evidence="2">The sequence shown here is derived from an EMBL/GenBank/DDBJ whole genome shotgun (WGS) entry which is preliminary data.</text>
</comment>
<evidence type="ECO:0000313" key="2">
    <source>
        <dbReference type="EMBL" id="KKO00808.1"/>
    </source>
</evidence>
<dbReference type="InterPro" id="IPR009465">
    <property type="entry name" value="Spondin_N"/>
</dbReference>
<dbReference type="AlphaFoldDB" id="A0A0F9VLT5"/>
<accession>A0A0F9VLT5</accession>